<feature type="transmembrane region" description="Helical" evidence="13">
    <location>
        <begin position="394"/>
        <end position="413"/>
    </location>
</feature>
<evidence type="ECO:0000313" key="17">
    <source>
        <dbReference type="Proteomes" id="UP001177744"/>
    </source>
</evidence>
<evidence type="ECO:0000256" key="2">
    <source>
        <dbReference type="ARBA" id="ARBA00005314"/>
    </source>
</evidence>
<dbReference type="Pfam" id="PF02793">
    <property type="entry name" value="HRM"/>
    <property type="match status" value="1"/>
</dbReference>
<dbReference type="SUPFAM" id="SSF111418">
    <property type="entry name" value="Hormone receptor domain"/>
    <property type="match status" value="1"/>
</dbReference>
<dbReference type="InterPro" id="IPR036445">
    <property type="entry name" value="GPCR_2_extracell_dom_sf"/>
</dbReference>
<evidence type="ECO:0000313" key="16">
    <source>
        <dbReference type="EMBL" id="KAK1332561.1"/>
    </source>
</evidence>
<keyword evidence="8 13" id="KW-0472">Membrane</keyword>
<feature type="transmembrane region" description="Helical" evidence="13">
    <location>
        <begin position="296"/>
        <end position="318"/>
    </location>
</feature>
<feature type="transmembrane region" description="Helical" evidence="13">
    <location>
        <begin position="179"/>
        <end position="198"/>
    </location>
</feature>
<gene>
    <name evidence="16" type="ORF">QTO34_007244</name>
</gene>
<feature type="transmembrane region" description="Helical" evidence="13">
    <location>
        <begin position="256"/>
        <end position="276"/>
    </location>
</feature>
<evidence type="ECO:0000256" key="9">
    <source>
        <dbReference type="ARBA" id="ARBA00023157"/>
    </source>
</evidence>
<evidence type="ECO:0008006" key="18">
    <source>
        <dbReference type="Google" id="ProtNLM"/>
    </source>
</evidence>
<evidence type="ECO:0000256" key="7">
    <source>
        <dbReference type="ARBA" id="ARBA00023040"/>
    </source>
</evidence>
<organism evidence="16 17">
    <name type="scientific">Cnephaeus nilssonii</name>
    <name type="common">Northern bat</name>
    <name type="synonym">Eptesicus nilssonii</name>
    <dbReference type="NCBI Taxonomy" id="3371016"/>
    <lineage>
        <taxon>Eukaryota</taxon>
        <taxon>Metazoa</taxon>
        <taxon>Chordata</taxon>
        <taxon>Craniata</taxon>
        <taxon>Vertebrata</taxon>
        <taxon>Euteleostomi</taxon>
        <taxon>Mammalia</taxon>
        <taxon>Eutheria</taxon>
        <taxon>Laurasiatheria</taxon>
        <taxon>Chiroptera</taxon>
        <taxon>Yangochiroptera</taxon>
        <taxon>Vespertilionidae</taxon>
        <taxon>Cnephaeus</taxon>
    </lineage>
</organism>
<evidence type="ECO:0000259" key="14">
    <source>
        <dbReference type="PROSITE" id="PS50227"/>
    </source>
</evidence>
<dbReference type="PROSITE" id="PS50227">
    <property type="entry name" value="G_PROTEIN_RECEP_F2_3"/>
    <property type="match status" value="1"/>
</dbReference>
<evidence type="ECO:0000259" key="15">
    <source>
        <dbReference type="PROSITE" id="PS50261"/>
    </source>
</evidence>
<keyword evidence="10" id="KW-0675">Receptor</keyword>
<feature type="transmembrane region" description="Helical" evidence="13">
    <location>
        <begin position="218"/>
        <end position="236"/>
    </location>
</feature>
<dbReference type="Gene3D" id="4.10.1240.10">
    <property type="entry name" value="GPCR, family 2, extracellular hormone receptor domain"/>
    <property type="match status" value="1"/>
</dbReference>
<comment type="subcellular location">
    <subcellularLocation>
        <location evidence="1">Cell membrane</location>
        <topology evidence="1">Multi-pass membrane protein</topology>
    </subcellularLocation>
</comment>
<keyword evidence="7" id="KW-0297">G-protein coupled receptor</keyword>
<dbReference type="InterPro" id="IPR001571">
    <property type="entry name" value="GPCR_2_VIP_rcpt"/>
</dbReference>
<feature type="domain" description="G-protein coupled receptors family 2 profile 1" evidence="14">
    <location>
        <begin position="41"/>
        <end position="118"/>
    </location>
</feature>
<dbReference type="SMART" id="SM00008">
    <property type="entry name" value="HormR"/>
    <property type="match status" value="1"/>
</dbReference>
<feature type="transmembrane region" description="Helical" evidence="13">
    <location>
        <begin position="148"/>
        <end position="167"/>
    </location>
</feature>
<dbReference type="GO" id="GO:0008528">
    <property type="term" value="F:G protein-coupled peptide receptor activity"/>
    <property type="evidence" value="ECO:0007669"/>
    <property type="project" value="TreeGrafter"/>
</dbReference>
<feature type="transmembrane region" description="Helical" evidence="13">
    <location>
        <begin position="361"/>
        <end position="382"/>
    </location>
</feature>
<keyword evidence="6 13" id="KW-1133">Transmembrane helix</keyword>
<name>A0AA40HJW0_CNENI</name>
<keyword evidence="11" id="KW-0325">Glycoprotein</keyword>
<dbReference type="Pfam" id="PF00002">
    <property type="entry name" value="7tm_2"/>
    <property type="match status" value="1"/>
</dbReference>
<keyword evidence="3" id="KW-1003">Cell membrane</keyword>
<dbReference type="Proteomes" id="UP001177744">
    <property type="component" value="Unassembled WGS sequence"/>
</dbReference>
<evidence type="ECO:0000256" key="6">
    <source>
        <dbReference type="ARBA" id="ARBA00022989"/>
    </source>
</evidence>
<sequence>MWAVDEADGPLPVSVPQSVWAWASKQELCDFMQMIEAEHRQCLEEDPLENETAGCSKMWDNITCWPATPRGQVVVLACPLIYNLIHPLQGHNVSRSCTDEGWTEMEPGPYAIACGMAGKEPDLDEILTTSLYQQRKRFYISVKTGYTIGYGLSLTTLLVAMAILSLFRKLHCTRNYIHMHLFMSFILRAASVFIKDLILFDSSESDDCSEASVVGCKAAVVLFQYCVMANFFWLLVEGLYLHTLLVVSFFSERKYFWGYILIGWGVPGTFTMVWTITKIHFEDYGCWDTINTSQLWWILKAPILTSILVNFVLFIRIIRILVQKLQPPNVGKSDNSTYSPIVPTGMDTPTHRLPLPAPRRLAKSTLLLIPLFGMHYTVFAFFPDNFEAEVKLVFELVVGSFQGFVVAVLYCFLNGEVQAELRRKWRRWNLQGILGLGPKYQHPPGGSNGATCSSQVSMLTRVSPGARRSSSFQAEDSLV</sequence>
<comment type="caution">
    <text evidence="16">The sequence shown here is derived from an EMBL/GenBank/DDBJ whole genome shotgun (WGS) entry which is preliminary data.</text>
</comment>
<dbReference type="PROSITE" id="PS00649">
    <property type="entry name" value="G_PROTEIN_RECEP_F2_1"/>
    <property type="match status" value="1"/>
</dbReference>
<keyword evidence="17" id="KW-1185">Reference proteome</keyword>
<comment type="similarity">
    <text evidence="2">Belongs to the G-protein coupled receptor 2 family.</text>
</comment>
<evidence type="ECO:0000256" key="1">
    <source>
        <dbReference type="ARBA" id="ARBA00004651"/>
    </source>
</evidence>
<evidence type="ECO:0000256" key="12">
    <source>
        <dbReference type="ARBA" id="ARBA00023224"/>
    </source>
</evidence>
<proteinExistence type="inferred from homology"/>
<dbReference type="PROSITE" id="PS50261">
    <property type="entry name" value="G_PROTEIN_RECEP_F2_4"/>
    <property type="match status" value="1"/>
</dbReference>
<dbReference type="PROSITE" id="PS00650">
    <property type="entry name" value="G_PROTEIN_RECEP_F2_2"/>
    <property type="match status" value="1"/>
</dbReference>
<dbReference type="PANTHER" id="PTHR45620">
    <property type="entry name" value="PDF RECEPTOR-LIKE PROTEIN-RELATED"/>
    <property type="match status" value="1"/>
</dbReference>
<dbReference type="InterPro" id="IPR017983">
    <property type="entry name" value="GPCR_2_secretin-like_CS"/>
</dbReference>
<dbReference type="SUPFAM" id="SSF81321">
    <property type="entry name" value="Family A G protein-coupled receptor-like"/>
    <property type="match status" value="1"/>
</dbReference>
<dbReference type="PRINTS" id="PR00491">
    <property type="entry name" value="VASOACTVEIPR"/>
</dbReference>
<dbReference type="PRINTS" id="PR00249">
    <property type="entry name" value="GPCRSECRETIN"/>
</dbReference>
<dbReference type="InterPro" id="IPR017981">
    <property type="entry name" value="GPCR_2-like_7TM"/>
</dbReference>
<dbReference type="PRINTS" id="PR01154">
    <property type="entry name" value="VIP1RECEPTOR"/>
</dbReference>
<evidence type="ECO:0000256" key="13">
    <source>
        <dbReference type="SAM" id="Phobius"/>
    </source>
</evidence>
<evidence type="ECO:0000256" key="11">
    <source>
        <dbReference type="ARBA" id="ARBA00023180"/>
    </source>
</evidence>
<reference evidence="16" key="1">
    <citation type="submission" date="2023-06" db="EMBL/GenBank/DDBJ databases">
        <title>Reference genome for the Northern bat (Eptesicus nilssonii), a most northern bat species.</title>
        <authorList>
            <person name="Laine V.N."/>
            <person name="Pulliainen A.T."/>
            <person name="Lilley T.M."/>
        </authorList>
    </citation>
    <scope>NUCLEOTIDE SEQUENCE</scope>
    <source>
        <strain evidence="16">BLF_Eptnil</strain>
        <tissue evidence="16">Kidney</tissue>
    </source>
</reference>
<dbReference type="FunFam" id="4.10.1240.10:FF:000016">
    <property type="entry name" value="Vasoactive intestinal peptide receptor 1"/>
    <property type="match status" value="1"/>
</dbReference>
<protein>
    <recommendedName>
        <fullName evidence="18">Vasoactive intestinal polypeptide receptor 1</fullName>
    </recommendedName>
</protein>
<keyword evidence="4 13" id="KW-0812">Transmembrane</keyword>
<keyword evidence="9" id="KW-1015">Disulfide bond</keyword>
<dbReference type="GO" id="GO:0004999">
    <property type="term" value="F:vasoactive intestinal polypeptide receptor activity"/>
    <property type="evidence" value="ECO:0007669"/>
    <property type="project" value="InterPro"/>
</dbReference>
<dbReference type="InterPro" id="IPR000832">
    <property type="entry name" value="GPCR_2_secretin-like"/>
</dbReference>
<evidence type="ECO:0000256" key="3">
    <source>
        <dbReference type="ARBA" id="ARBA00022475"/>
    </source>
</evidence>
<dbReference type="PANTHER" id="PTHR45620:SF24">
    <property type="entry name" value="VASOACTIVE INTESTINAL POLYPEPTIDE RECEPTOR 1"/>
    <property type="match status" value="1"/>
</dbReference>
<dbReference type="GO" id="GO:0005886">
    <property type="term" value="C:plasma membrane"/>
    <property type="evidence" value="ECO:0007669"/>
    <property type="project" value="UniProtKB-SubCell"/>
</dbReference>
<dbReference type="InterPro" id="IPR001879">
    <property type="entry name" value="GPCR_2_extracellular_dom"/>
</dbReference>
<dbReference type="AlphaFoldDB" id="A0AA40HJW0"/>
<dbReference type="GO" id="GO:0007166">
    <property type="term" value="P:cell surface receptor signaling pathway"/>
    <property type="evidence" value="ECO:0007669"/>
    <property type="project" value="InterPro"/>
</dbReference>
<evidence type="ECO:0000256" key="5">
    <source>
        <dbReference type="ARBA" id="ARBA00022729"/>
    </source>
</evidence>
<feature type="domain" description="G-protein coupled receptors family 2 profile 2" evidence="15">
    <location>
        <begin position="142"/>
        <end position="414"/>
    </location>
</feature>
<dbReference type="EMBL" id="JAULJE010000018">
    <property type="protein sequence ID" value="KAK1332561.1"/>
    <property type="molecule type" value="Genomic_DNA"/>
</dbReference>
<evidence type="ECO:0000256" key="10">
    <source>
        <dbReference type="ARBA" id="ARBA00023170"/>
    </source>
</evidence>
<dbReference type="Gene3D" id="1.20.1070.10">
    <property type="entry name" value="Rhodopsin 7-helix transmembrane proteins"/>
    <property type="match status" value="1"/>
</dbReference>
<keyword evidence="5" id="KW-0732">Signal</keyword>
<dbReference type="InterPro" id="IPR050332">
    <property type="entry name" value="GPCR_2"/>
</dbReference>
<keyword evidence="12" id="KW-0807">Transducer</keyword>
<accession>A0AA40HJW0</accession>
<dbReference type="GO" id="GO:0017046">
    <property type="term" value="F:peptide hormone binding"/>
    <property type="evidence" value="ECO:0007669"/>
    <property type="project" value="TreeGrafter"/>
</dbReference>
<dbReference type="GO" id="GO:0007188">
    <property type="term" value="P:adenylate cyclase-modulating G protein-coupled receptor signaling pathway"/>
    <property type="evidence" value="ECO:0007669"/>
    <property type="project" value="TreeGrafter"/>
</dbReference>
<dbReference type="InterPro" id="IPR001771">
    <property type="entry name" value="GPCR_2_VIP_rcpt_1"/>
</dbReference>
<evidence type="ECO:0000256" key="4">
    <source>
        <dbReference type="ARBA" id="ARBA00022692"/>
    </source>
</evidence>
<evidence type="ECO:0000256" key="8">
    <source>
        <dbReference type="ARBA" id="ARBA00023136"/>
    </source>
</evidence>